<protein>
    <submittedName>
        <fullName evidence="9">MFS general substrate transporter</fullName>
    </submittedName>
</protein>
<feature type="transmembrane region" description="Helical" evidence="7">
    <location>
        <begin position="48"/>
        <end position="65"/>
    </location>
</feature>
<dbReference type="InterPro" id="IPR036259">
    <property type="entry name" value="MFS_trans_sf"/>
</dbReference>
<feature type="transmembrane region" description="Helical" evidence="7">
    <location>
        <begin position="407"/>
        <end position="428"/>
    </location>
</feature>
<dbReference type="Proteomes" id="UP000250140">
    <property type="component" value="Unassembled WGS sequence"/>
</dbReference>
<feature type="transmembrane region" description="Helical" evidence="7">
    <location>
        <begin position="284"/>
        <end position="304"/>
    </location>
</feature>
<feature type="transmembrane region" description="Helical" evidence="7">
    <location>
        <begin position="118"/>
        <end position="137"/>
    </location>
</feature>
<keyword evidence="10" id="KW-1185">Reference proteome</keyword>
<feature type="transmembrane region" description="Helical" evidence="7">
    <location>
        <begin position="91"/>
        <end position="111"/>
    </location>
</feature>
<dbReference type="Gene3D" id="1.20.1250.20">
    <property type="entry name" value="MFS general substrate transporter like domains"/>
    <property type="match status" value="2"/>
</dbReference>
<feature type="transmembrane region" description="Helical" evidence="7">
    <location>
        <begin position="440"/>
        <end position="461"/>
    </location>
</feature>
<organism evidence="9 10">
    <name type="scientific">Glonium stellatum</name>
    <dbReference type="NCBI Taxonomy" id="574774"/>
    <lineage>
        <taxon>Eukaryota</taxon>
        <taxon>Fungi</taxon>
        <taxon>Dikarya</taxon>
        <taxon>Ascomycota</taxon>
        <taxon>Pezizomycotina</taxon>
        <taxon>Dothideomycetes</taxon>
        <taxon>Pleosporomycetidae</taxon>
        <taxon>Gloniales</taxon>
        <taxon>Gloniaceae</taxon>
        <taxon>Glonium</taxon>
    </lineage>
</organism>
<dbReference type="FunFam" id="1.20.1250.20:FF:000057">
    <property type="entry name" value="MFS general substrate transporter"/>
    <property type="match status" value="1"/>
</dbReference>
<evidence type="ECO:0000313" key="10">
    <source>
        <dbReference type="Proteomes" id="UP000250140"/>
    </source>
</evidence>
<evidence type="ECO:0000256" key="6">
    <source>
        <dbReference type="SAM" id="MobiDB-lite"/>
    </source>
</evidence>
<proteinExistence type="predicted"/>
<feature type="region of interest" description="Disordered" evidence="6">
    <location>
        <begin position="1"/>
        <end position="20"/>
    </location>
</feature>
<evidence type="ECO:0000256" key="1">
    <source>
        <dbReference type="ARBA" id="ARBA00004141"/>
    </source>
</evidence>
<comment type="subcellular location">
    <subcellularLocation>
        <location evidence="1">Membrane</location>
        <topology evidence="1">Multi-pass membrane protein</topology>
    </subcellularLocation>
</comment>
<dbReference type="EMBL" id="KV751130">
    <property type="protein sequence ID" value="OCL01459.1"/>
    <property type="molecule type" value="Genomic_DNA"/>
</dbReference>
<sequence length="499" mass="54959">MEKQDPNDNKAAPQQKGATKEQNALYEEFKARDALWHAQETNKLLRKVDVHLLPLLIIMYLLNFLDRNNLAQARLGSLEKDLGMHGTDFNLATSILFVGYLLMQLPSNLIITRVRPSIYLGIVMTIWGTISAAQASAHSFGALIATRFCLGFAEAPFFPGAIMIMSSWYTRTELTHRIAWFYAGSSLANAFGGLIGAGVLRNLDGAHGIAGWRWLFIIEGVMTVGFAMLSTVVLPNYPATTKWLTPEERSYAQWRLIDDTGEADLASSSSLITGLKLALRDPRLYLFTLLQHASLLSQSFQYIFPSIVKTLGYGSIETLLITAPVWMATFIVSLLVTNTSGRTGDRSIHIILLMLVSVIGNVIVVATTSLPARFFAMFLMPMGAVSAYQIILSWVANSFPRPLVKRAACISFANMIGNCANIYGPYMYPITEAPRYIPGGSGTAAVALVVAILAFVIRIILKKENRKLAEREVIDAEGRVTNLHSGNPEARAVGFRYIL</sequence>
<keyword evidence="2" id="KW-0813">Transport</keyword>
<feature type="transmembrane region" description="Helical" evidence="7">
    <location>
        <begin position="348"/>
        <end position="368"/>
    </location>
</feature>
<evidence type="ECO:0000313" key="9">
    <source>
        <dbReference type="EMBL" id="OCL01459.1"/>
    </source>
</evidence>
<keyword evidence="4 7" id="KW-1133">Transmembrane helix</keyword>
<evidence type="ECO:0000256" key="3">
    <source>
        <dbReference type="ARBA" id="ARBA00022692"/>
    </source>
</evidence>
<gene>
    <name evidence="9" type="ORF">AOQ84DRAFT_402644</name>
</gene>
<feature type="transmembrane region" description="Helical" evidence="7">
    <location>
        <begin position="374"/>
        <end position="395"/>
    </location>
</feature>
<reference evidence="9 10" key="1">
    <citation type="journal article" date="2016" name="Nat. Commun.">
        <title>Ectomycorrhizal ecology is imprinted in the genome of the dominant symbiotic fungus Cenococcum geophilum.</title>
        <authorList>
            <consortium name="DOE Joint Genome Institute"/>
            <person name="Peter M."/>
            <person name="Kohler A."/>
            <person name="Ohm R.A."/>
            <person name="Kuo A."/>
            <person name="Krutzmann J."/>
            <person name="Morin E."/>
            <person name="Arend M."/>
            <person name="Barry K.W."/>
            <person name="Binder M."/>
            <person name="Choi C."/>
            <person name="Clum A."/>
            <person name="Copeland A."/>
            <person name="Grisel N."/>
            <person name="Haridas S."/>
            <person name="Kipfer T."/>
            <person name="LaButti K."/>
            <person name="Lindquist E."/>
            <person name="Lipzen A."/>
            <person name="Maire R."/>
            <person name="Meier B."/>
            <person name="Mihaltcheva S."/>
            <person name="Molinier V."/>
            <person name="Murat C."/>
            <person name="Poggeler S."/>
            <person name="Quandt C.A."/>
            <person name="Sperisen C."/>
            <person name="Tritt A."/>
            <person name="Tisserant E."/>
            <person name="Crous P.W."/>
            <person name="Henrissat B."/>
            <person name="Nehls U."/>
            <person name="Egli S."/>
            <person name="Spatafora J.W."/>
            <person name="Grigoriev I.V."/>
            <person name="Martin F.M."/>
        </authorList>
    </citation>
    <scope>NUCLEOTIDE SEQUENCE [LARGE SCALE GENOMIC DNA]</scope>
    <source>
        <strain evidence="9 10">CBS 207.34</strain>
    </source>
</reference>
<dbReference type="GO" id="GO:0022857">
    <property type="term" value="F:transmembrane transporter activity"/>
    <property type="evidence" value="ECO:0007669"/>
    <property type="project" value="InterPro"/>
</dbReference>
<dbReference type="PROSITE" id="PS50850">
    <property type="entry name" value="MFS"/>
    <property type="match status" value="1"/>
</dbReference>
<dbReference type="InterPro" id="IPR020846">
    <property type="entry name" value="MFS_dom"/>
</dbReference>
<dbReference type="AlphaFoldDB" id="A0A8E2JLT8"/>
<dbReference type="FunFam" id="1.20.1250.20:FF:000013">
    <property type="entry name" value="MFS general substrate transporter"/>
    <property type="match status" value="1"/>
</dbReference>
<feature type="transmembrane region" description="Helical" evidence="7">
    <location>
        <begin position="316"/>
        <end position="336"/>
    </location>
</feature>
<dbReference type="OrthoDB" id="2250022at2759"/>
<dbReference type="PANTHER" id="PTHR43791">
    <property type="entry name" value="PERMEASE-RELATED"/>
    <property type="match status" value="1"/>
</dbReference>
<feature type="transmembrane region" description="Helical" evidence="7">
    <location>
        <begin position="178"/>
        <end position="200"/>
    </location>
</feature>
<dbReference type="InterPro" id="IPR011701">
    <property type="entry name" value="MFS"/>
</dbReference>
<dbReference type="GO" id="GO:0016020">
    <property type="term" value="C:membrane"/>
    <property type="evidence" value="ECO:0007669"/>
    <property type="project" value="UniProtKB-SubCell"/>
</dbReference>
<feature type="domain" description="Major facilitator superfamily (MFS) profile" evidence="8">
    <location>
        <begin position="52"/>
        <end position="466"/>
    </location>
</feature>
<feature type="transmembrane region" description="Helical" evidence="7">
    <location>
        <begin position="212"/>
        <end position="234"/>
    </location>
</feature>
<evidence type="ECO:0000256" key="2">
    <source>
        <dbReference type="ARBA" id="ARBA00022448"/>
    </source>
</evidence>
<keyword evidence="5 7" id="KW-0472">Membrane</keyword>
<dbReference type="PANTHER" id="PTHR43791:SF20">
    <property type="entry name" value="TRANSPORTER, PUTATIVE (AFU_ORTHOLOGUE AFUA_3G14670)-RELATED"/>
    <property type="match status" value="1"/>
</dbReference>
<dbReference type="Pfam" id="PF07690">
    <property type="entry name" value="MFS_1"/>
    <property type="match status" value="1"/>
</dbReference>
<accession>A0A8E2JLT8</accession>
<evidence type="ECO:0000259" key="8">
    <source>
        <dbReference type="PROSITE" id="PS50850"/>
    </source>
</evidence>
<feature type="transmembrane region" description="Helical" evidence="7">
    <location>
        <begin position="143"/>
        <end position="166"/>
    </location>
</feature>
<name>A0A8E2JLT8_9PEZI</name>
<dbReference type="SUPFAM" id="SSF103473">
    <property type="entry name" value="MFS general substrate transporter"/>
    <property type="match status" value="1"/>
</dbReference>
<evidence type="ECO:0000256" key="7">
    <source>
        <dbReference type="SAM" id="Phobius"/>
    </source>
</evidence>
<evidence type="ECO:0000256" key="4">
    <source>
        <dbReference type="ARBA" id="ARBA00022989"/>
    </source>
</evidence>
<keyword evidence="3 7" id="KW-0812">Transmembrane</keyword>
<evidence type="ECO:0000256" key="5">
    <source>
        <dbReference type="ARBA" id="ARBA00023136"/>
    </source>
</evidence>